<evidence type="ECO:0000313" key="4">
    <source>
        <dbReference type="EMBL" id="EBA06235.1"/>
    </source>
</evidence>
<feature type="domain" description="N-acetyltransferase" evidence="3">
    <location>
        <begin position="8"/>
        <end position="168"/>
    </location>
</feature>
<reference evidence="4 5" key="1">
    <citation type="submission" date="2006-06" db="EMBL/GenBank/DDBJ databases">
        <authorList>
            <person name="Moran M.A."/>
            <person name="Ferriera S."/>
            <person name="Johnson J."/>
            <person name="Kravitz S."/>
            <person name="Beeson K."/>
            <person name="Sutton G."/>
            <person name="Rogers Y.-H."/>
            <person name="Friedman R."/>
            <person name="Frazier M."/>
            <person name="Venter J.C."/>
        </authorList>
    </citation>
    <scope>NUCLEOTIDE SEQUENCE [LARGE SCALE GENOMIC DNA]</scope>
    <source>
        <strain evidence="4 5">E-37</strain>
    </source>
</reference>
<organism evidence="4 5">
    <name type="scientific">Sagittula stellata (strain ATCC 700073 / DSM 11524 / E-37)</name>
    <dbReference type="NCBI Taxonomy" id="388399"/>
    <lineage>
        <taxon>Bacteria</taxon>
        <taxon>Pseudomonadati</taxon>
        <taxon>Pseudomonadota</taxon>
        <taxon>Alphaproteobacteria</taxon>
        <taxon>Rhodobacterales</taxon>
        <taxon>Roseobacteraceae</taxon>
        <taxon>Sagittula</taxon>
    </lineage>
</organism>
<dbReference type="CDD" id="cd04301">
    <property type="entry name" value="NAT_SF"/>
    <property type="match status" value="1"/>
</dbReference>
<keyword evidence="5" id="KW-1185">Reference proteome</keyword>
<gene>
    <name evidence="4" type="ORF">SSE37_15171</name>
</gene>
<proteinExistence type="predicted"/>
<protein>
    <submittedName>
        <fullName evidence="4">Acetyltransferase, GNAT family protein</fullName>
    </submittedName>
</protein>
<dbReference type="PROSITE" id="PS51186">
    <property type="entry name" value="GNAT"/>
    <property type="match status" value="1"/>
</dbReference>
<evidence type="ECO:0000256" key="2">
    <source>
        <dbReference type="ARBA" id="ARBA00023315"/>
    </source>
</evidence>
<accession>A3K963</accession>
<dbReference type="InterPro" id="IPR050832">
    <property type="entry name" value="Bact_Acetyltransf"/>
</dbReference>
<comment type="caution">
    <text evidence="4">The sequence shown here is derived from an EMBL/GenBank/DDBJ whole genome shotgun (WGS) entry which is preliminary data.</text>
</comment>
<keyword evidence="1 4" id="KW-0808">Transferase</keyword>
<dbReference type="PANTHER" id="PTHR43877">
    <property type="entry name" value="AMINOALKYLPHOSPHONATE N-ACETYLTRANSFERASE-RELATED-RELATED"/>
    <property type="match status" value="1"/>
</dbReference>
<dbReference type="EMBL" id="AAYA01000017">
    <property type="protein sequence ID" value="EBA06235.1"/>
    <property type="molecule type" value="Genomic_DNA"/>
</dbReference>
<dbReference type="PANTHER" id="PTHR43877:SF5">
    <property type="entry name" value="BLL8307 PROTEIN"/>
    <property type="match status" value="1"/>
</dbReference>
<dbReference type="Gene3D" id="3.40.630.30">
    <property type="match status" value="1"/>
</dbReference>
<dbReference type="InterPro" id="IPR000182">
    <property type="entry name" value="GNAT_dom"/>
</dbReference>
<keyword evidence="2" id="KW-0012">Acyltransferase</keyword>
<sequence>MDQTLTLEEVRSPDNAVEALLARHHADMRAQSPEESCHVMTSGALRASGARVFALRAGGLPCAVGALKPLDQAAWPRDVDWPEGGTVMELKSMHVARERRGEGLGKVLLDGLTAQARTGGAVGLCLETGTQPEFAAARALYHGTGFADCPPFGDYVSDPLSVFMLRRL</sequence>
<dbReference type="Proteomes" id="UP000005713">
    <property type="component" value="Unassembled WGS sequence"/>
</dbReference>
<evidence type="ECO:0000259" key="3">
    <source>
        <dbReference type="PROSITE" id="PS51186"/>
    </source>
</evidence>
<dbReference type="RefSeq" id="WP_005862837.1">
    <property type="nucleotide sequence ID" value="NZ_AAYA01000017.1"/>
</dbReference>
<dbReference type="InterPro" id="IPR016181">
    <property type="entry name" value="Acyl_CoA_acyltransferase"/>
</dbReference>
<dbReference type="GO" id="GO:0016747">
    <property type="term" value="F:acyltransferase activity, transferring groups other than amino-acyl groups"/>
    <property type="evidence" value="ECO:0007669"/>
    <property type="project" value="InterPro"/>
</dbReference>
<dbReference type="AlphaFoldDB" id="A3K963"/>
<dbReference type="Pfam" id="PF00583">
    <property type="entry name" value="Acetyltransf_1"/>
    <property type="match status" value="1"/>
</dbReference>
<dbReference type="OrthoDB" id="9803233at2"/>
<dbReference type="SUPFAM" id="SSF55729">
    <property type="entry name" value="Acyl-CoA N-acyltransferases (Nat)"/>
    <property type="match status" value="1"/>
</dbReference>
<name>A3K963_SAGS3</name>
<evidence type="ECO:0000256" key="1">
    <source>
        <dbReference type="ARBA" id="ARBA00022679"/>
    </source>
</evidence>
<dbReference type="eggNOG" id="COG0456">
    <property type="taxonomic scope" value="Bacteria"/>
</dbReference>
<evidence type="ECO:0000313" key="5">
    <source>
        <dbReference type="Proteomes" id="UP000005713"/>
    </source>
</evidence>